<name>A0A1P8U5Z4_9MICO</name>
<evidence type="ECO:0000256" key="2">
    <source>
        <dbReference type="SAM" id="Phobius"/>
    </source>
</evidence>
<gene>
    <name evidence="3" type="ORF">BOH66_03930</name>
</gene>
<evidence type="ECO:0000313" key="3">
    <source>
        <dbReference type="EMBL" id="APZ33514.1"/>
    </source>
</evidence>
<feature type="compositionally biased region" description="Low complexity" evidence="1">
    <location>
        <begin position="44"/>
        <end position="71"/>
    </location>
</feature>
<dbReference type="RefSeq" id="WP_076689485.1">
    <property type="nucleotide sequence ID" value="NZ_CAUSXO010000009.1"/>
</dbReference>
<keyword evidence="4" id="KW-1185">Reference proteome</keyword>
<feature type="region of interest" description="Disordered" evidence="1">
    <location>
        <begin position="175"/>
        <end position="207"/>
    </location>
</feature>
<accession>A0A1P8U5Z4</accession>
<feature type="transmembrane region" description="Helical" evidence="2">
    <location>
        <begin position="108"/>
        <end position="130"/>
    </location>
</feature>
<keyword evidence="2" id="KW-0812">Transmembrane</keyword>
<protein>
    <recommendedName>
        <fullName evidence="5">DUF4190 domain-containing protein</fullName>
    </recommendedName>
</protein>
<evidence type="ECO:0000313" key="4">
    <source>
        <dbReference type="Proteomes" id="UP000187185"/>
    </source>
</evidence>
<feature type="compositionally biased region" description="Pro residues" evidence="1">
    <location>
        <begin position="34"/>
        <end position="43"/>
    </location>
</feature>
<evidence type="ECO:0008006" key="5">
    <source>
        <dbReference type="Google" id="ProtNLM"/>
    </source>
</evidence>
<organism evidence="3 4">
    <name type="scientific">Microbacterium aurum</name>
    <dbReference type="NCBI Taxonomy" id="36805"/>
    <lineage>
        <taxon>Bacteria</taxon>
        <taxon>Bacillati</taxon>
        <taxon>Actinomycetota</taxon>
        <taxon>Actinomycetes</taxon>
        <taxon>Micrococcales</taxon>
        <taxon>Microbacteriaceae</taxon>
        <taxon>Microbacterium</taxon>
    </lineage>
</organism>
<dbReference type="AlphaFoldDB" id="A0A1P8U5Z4"/>
<dbReference type="STRING" id="36805.BOH66_03930"/>
<sequence length="302" mass="30368">MSTTPPIDPTDRPTPADDQPTEAYPPADQQPTEAYPPAPPAPQAPYGQAPQAPYGQAPQAPYGQAPGYAPAPADPDTRSKGIAWTALSLAIVGIVLSLIGLIPVAWVGLIAVIIGGLVLLAAFVFAIVGLAGKRNGGKPLSITALVLSVVGATIGAFALIWAIVVTGLTAAGTSLDSGSTGVVPAPTPTAEISGGAEGGAEGDGATDDAATADEAAFIAEVRPKVNDVMAQIDPTATPEVVAQALPDETLVMIGQALLVSGEAGIDQIVDQTFTGSGASDEDIEKLRSLYQEILASAQAHLQ</sequence>
<reference evidence="3 4" key="1">
    <citation type="submission" date="2016-12" db="EMBL/GenBank/DDBJ databases">
        <title>Complete genome sequence of Microbacterium aurum KACC 15219.</title>
        <authorList>
            <person name="Jung Y."/>
            <person name="Shin J.-H."/>
            <person name="Lee Y.-J."/>
            <person name="Yi H."/>
            <person name="Bahn Y.-S."/>
            <person name="Kim J.F."/>
            <person name="Lee D.-W."/>
        </authorList>
    </citation>
    <scope>NUCLEOTIDE SEQUENCE [LARGE SCALE GENOMIC DNA]</scope>
    <source>
        <strain evidence="3 4">KACC 15219</strain>
    </source>
</reference>
<feature type="region of interest" description="Disordered" evidence="1">
    <location>
        <begin position="1"/>
        <end position="74"/>
    </location>
</feature>
<dbReference type="OrthoDB" id="5084140at2"/>
<dbReference type="SUPFAM" id="SSF81995">
    <property type="entry name" value="beta-sandwich domain of Sec23/24"/>
    <property type="match status" value="1"/>
</dbReference>
<dbReference type="EMBL" id="CP018762">
    <property type="protein sequence ID" value="APZ33514.1"/>
    <property type="molecule type" value="Genomic_DNA"/>
</dbReference>
<evidence type="ECO:0000256" key="1">
    <source>
        <dbReference type="SAM" id="MobiDB-lite"/>
    </source>
</evidence>
<keyword evidence="2" id="KW-0472">Membrane</keyword>
<feature type="transmembrane region" description="Helical" evidence="2">
    <location>
        <begin position="142"/>
        <end position="164"/>
    </location>
</feature>
<feature type="transmembrane region" description="Helical" evidence="2">
    <location>
        <begin position="82"/>
        <end position="102"/>
    </location>
</feature>
<dbReference type="Proteomes" id="UP000187185">
    <property type="component" value="Chromosome"/>
</dbReference>
<proteinExistence type="predicted"/>
<dbReference type="KEGG" id="maur:BOH66_03930"/>
<keyword evidence="2" id="KW-1133">Transmembrane helix</keyword>